<organism evidence="1 2">
    <name type="scientific">Hyalomma asiaticum</name>
    <name type="common">Tick</name>
    <dbReference type="NCBI Taxonomy" id="266040"/>
    <lineage>
        <taxon>Eukaryota</taxon>
        <taxon>Metazoa</taxon>
        <taxon>Ecdysozoa</taxon>
        <taxon>Arthropoda</taxon>
        <taxon>Chelicerata</taxon>
        <taxon>Arachnida</taxon>
        <taxon>Acari</taxon>
        <taxon>Parasitiformes</taxon>
        <taxon>Ixodida</taxon>
        <taxon>Ixodoidea</taxon>
        <taxon>Ixodidae</taxon>
        <taxon>Hyalomminae</taxon>
        <taxon>Hyalomma</taxon>
    </lineage>
</organism>
<keyword evidence="2" id="KW-1185">Reference proteome</keyword>
<dbReference type="Proteomes" id="UP000821845">
    <property type="component" value="Chromosome 7"/>
</dbReference>
<dbReference type="EMBL" id="CM023487">
    <property type="protein sequence ID" value="KAH6926915.1"/>
    <property type="molecule type" value="Genomic_DNA"/>
</dbReference>
<proteinExistence type="predicted"/>
<reference evidence="1" key="1">
    <citation type="submission" date="2020-05" db="EMBL/GenBank/DDBJ databases">
        <title>Large-scale comparative analyses of tick genomes elucidate their genetic diversity and vector capacities.</title>
        <authorList>
            <person name="Jia N."/>
            <person name="Wang J."/>
            <person name="Shi W."/>
            <person name="Du L."/>
            <person name="Sun Y."/>
            <person name="Zhan W."/>
            <person name="Jiang J."/>
            <person name="Wang Q."/>
            <person name="Zhang B."/>
            <person name="Ji P."/>
            <person name="Sakyi L.B."/>
            <person name="Cui X."/>
            <person name="Yuan T."/>
            <person name="Jiang B."/>
            <person name="Yang W."/>
            <person name="Lam T.T.-Y."/>
            <person name="Chang Q."/>
            <person name="Ding S."/>
            <person name="Wang X."/>
            <person name="Zhu J."/>
            <person name="Ruan X."/>
            <person name="Zhao L."/>
            <person name="Wei J."/>
            <person name="Que T."/>
            <person name="Du C."/>
            <person name="Cheng J."/>
            <person name="Dai P."/>
            <person name="Han X."/>
            <person name="Huang E."/>
            <person name="Gao Y."/>
            <person name="Liu J."/>
            <person name="Shao H."/>
            <person name="Ye R."/>
            <person name="Li L."/>
            <person name="Wei W."/>
            <person name="Wang X."/>
            <person name="Wang C."/>
            <person name="Yang T."/>
            <person name="Huo Q."/>
            <person name="Li W."/>
            <person name="Guo W."/>
            <person name="Chen H."/>
            <person name="Zhou L."/>
            <person name="Ni X."/>
            <person name="Tian J."/>
            <person name="Zhou Y."/>
            <person name="Sheng Y."/>
            <person name="Liu T."/>
            <person name="Pan Y."/>
            <person name="Xia L."/>
            <person name="Li J."/>
            <person name="Zhao F."/>
            <person name="Cao W."/>
        </authorList>
    </citation>
    <scope>NUCLEOTIDE SEQUENCE</scope>
    <source>
        <strain evidence="1">Hyas-2018</strain>
    </source>
</reference>
<evidence type="ECO:0000313" key="1">
    <source>
        <dbReference type="EMBL" id="KAH6926915.1"/>
    </source>
</evidence>
<evidence type="ECO:0000313" key="2">
    <source>
        <dbReference type="Proteomes" id="UP000821845"/>
    </source>
</evidence>
<name>A0ACB7RXH4_HYAAI</name>
<gene>
    <name evidence="1" type="ORF">HPB50_023531</name>
</gene>
<protein>
    <submittedName>
        <fullName evidence="1">Uncharacterized protein</fullName>
    </submittedName>
</protein>
<comment type="caution">
    <text evidence="1">The sequence shown here is derived from an EMBL/GenBank/DDBJ whole genome shotgun (WGS) entry which is preliminary data.</text>
</comment>
<accession>A0ACB7RXH4</accession>
<sequence>MKSQYGSRSSLFNSRLSCMHPFFISSVLVFCVLACVLVFVIGLRSETEMKAADLFNAIVHRRGKAAFKEQQSGADSAAADAKERSAAARTTLTVSSMTASRVDSKAFPLVGGNASVDDTVVKNVSDALVDPGKQEQGGMAGADTVQVGNATSANGEGGGNESWSTGVDSTEPAIAPAVTANASDIATNDNGRHVVDVH</sequence>